<comment type="caution">
    <text evidence="2">The sequence shown here is derived from an EMBL/GenBank/DDBJ whole genome shotgun (WGS) entry which is preliminary data.</text>
</comment>
<organism evidence="2 3">
    <name type="scientific">Cytobacillus spartinae</name>
    <dbReference type="NCBI Taxonomy" id="3299023"/>
    <lineage>
        <taxon>Bacteria</taxon>
        <taxon>Bacillati</taxon>
        <taxon>Bacillota</taxon>
        <taxon>Bacilli</taxon>
        <taxon>Bacillales</taxon>
        <taxon>Bacillaceae</taxon>
        <taxon>Cytobacillus</taxon>
    </lineage>
</organism>
<dbReference type="SUPFAM" id="SSF52172">
    <property type="entry name" value="CheY-like"/>
    <property type="match status" value="1"/>
</dbReference>
<reference evidence="2 3" key="1">
    <citation type="submission" date="2024-08" db="EMBL/GenBank/DDBJ databases">
        <title>Two novel Cytobacillus novel species.</title>
        <authorList>
            <person name="Liu G."/>
        </authorList>
    </citation>
    <scope>NUCLEOTIDE SEQUENCE [LARGE SCALE GENOMIC DNA]</scope>
    <source>
        <strain evidence="2 3">FJAT-54145</strain>
    </source>
</reference>
<name>A0ABW6KJW9_9BACI</name>
<dbReference type="Proteomes" id="UP001601059">
    <property type="component" value="Unassembled WGS sequence"/>
</dbReference>
<evidence type="ECO:0000259" key="1">
    <source>
        <dbReference type="Pfam" id="PF13614"/>
    </source>
</evidence>
<dbReference type="InterPro" id="IPR025669">
    <property type="entry name" value="AAA_dom"/>
</dbReference>
<accession>A0ABW6KJW9</accession>
<proteinExistence type="predicted"/>
<dbReference type="Gene3D" id="3.40.50.2300">
    <property type="match status" value="1"/>
</dbReference>
<dbReference type="SUPFAM" id="SSF52540">
    <property type="entry name" value="P-loop containing nucleoside triphosphate hydrolases"/>
    <property type="match status" value="1"/>
</dbReference>
<sequence length="383" mass="42939">MEPNLKVLLVSDDEVIHNQILNALTGSYTVQLISTRDVVREVNRDDQDIVIFVQPETDIAVESIQYIKSVSPSTLVIFIAKGSDFTQLRNITKAGATEFFVYPDEHSLFISRVPTIFQNYESNKKKKEDTFSVFTKGRGQIYSLFSGAGGSGKSNLASTLAQTIKLETTAEVILIDLNLQFGGIETLFSIHSNRSIADLTPVINELNESHIRNVSQKLEGSKLEVLISPCDAEAAERINEEFIAKLLRTCRRSFDFVIVDLPSYMNSQVLTALEESDQIFYILTPDTPALKVLKQFEELAVRLGIELPSRTSVILNKVGKDNEVQDKDLKNVLRFPIAATVRFDKKGLQPFLNKGEPVRKTAKERRLIPFAKDVRKWGLSVLG</sequence>
<dbReference type="Gene3D" id="3.40.50.300">
    <property type="entry name" value="P-loop containing nucleotide triphosphate hydrolases"/>
    <property type="match status" value="1"/>
</dbReference>
<dbReference type="PANTHER" id="PTHR43384:SF13">
    <property type="entry name" value="SLR0110 PROTEIN"/>
    <property type="match status" value="1"/>
</dbReference>
<dbReference type="RefSeq" id="WP_389364755.1">
    <property type="nucleotide sequence ID" value="NZ_JBIACK010000020.1"/>
</dbReference>
<evidence type="ECO:0000313" key="2">
    <source>
        <dbReference type="EMBL" id="MFE8703867.1"/>
    </source>
</evidence>
<dbReference type="InterPro" id="IPR050625">
    <property type="entry name" value="ParA/MinD_ATPase"/>
</dbReference>
<dbReference type="InterPro" id="IPR011006">
    <property type="entry name" value="CheY-like_superfamily"/>
</dbReference>
<feature type="domain" description="AAA" evidence="1">
    <location>
        <begin position="143"/>
        <end position="296"/>
    </location>
</feature>
<protein>
    <submittedName>
        <fullName evidence="2">AAA family ATPase</fullName>
    </submittedName>
</protein>
<dbReference type="Pfam" id="PF13614">
    <property type="entry name" value="AAA_31"/>
    <property type="match status" value="1"/>
</dbReference>
<evidence type="ECO:0000313" key="3">
    <source>
        <dbReference type="Proteomes" id="UP001601059"/>
    </source>
</evidence>
<gene>
    <name evidence="2" type="ORF">ACFYKX_25170</name>
</gene>
<dbReference type="EMBL" id="JBIACK010000020">
    <property type="protein sequence ID" value="MFE8703867.1"/>
    <property type="molecule type" value="Genomic_DNA"/>
</dbReference>
<keyword evidence="3" id="KW-1185">Reference proteome</keyword>
<dbReference type="InterPro" id="IPR027417">
    <property type="entry name" value="P-loop_NTPase"/>
</dbReference>
<dbReference type="PANTHER" id="PTHR43384">
    <property type="entry name" value="SEPTUM SITE-DETERMINING PROTEIN MIND HOMOLOG, CHLOROPLASTIC-RELATED"/>
    <property type="match status" value="1"/>
</dbReference>